<organism evidence="3 4">
    <name type="scientific">Entomortierella parvispora</name>
    <dbReference type="NCBI Taxonomy" id="205924"/>
    <lineage>
        <taxon>Eukaryota</taxon>
        <taxon>Fungi</taxon>
        <taxon>Fungi incertae sedis</taxon>
        <taxon>Mucoromycota</taxon>
        <taxon>Mortierellomycotina</taxon>
        <taxon>Mortierellomycetes</taxon>
        <taxon>Mortierellales</taxon>
        <taxon>Mortierellaceae</taxon>
        <taxon>Entomortierella</taxon>
    </lineage>
</organism>
<dbReference type="PANTHER" id="PTHR43092">
    <property type="entry name" value="L-CYSTEINE DESULFHYDRASE"/>
    <property type="match status" value="1"/>
</dbReference>
<dbReference type="PANTHER" id="PTHR43092:SF2">
    <property type="entry name" value="HERCYNYLCYSTEINE SULFOXIDE LYASE"/>
    <property type="match status" value="1"/>
</dbReference>
<dbReference type="Pfam" id="PF00266">
    <property type="entry name" value="Aminotran_5"/>
    <property type="match status" value="1"/>
</dbReference>
<feature type="domain" description="Aminotransferase class V" evidence="2">
    <location>
        <begin position="42"/>
        <end position="344"/>
    </location>
</feature>
<reference evidence="3" key="2">
    <citation type="journal article" date="2022" name="Microbiol. Resour. Announc.">
        <title>Whole-Genome Sequence of Entomortierella parvispora E1425, a Mucoromycotan Fungus Associated with Burkholderiaceae-Related Endosymbiotic Bacteria.</title>
        <authorList>
            <person name="Herlambang A."/>
            <person name="Guo Y."/>
            <person name="Takashima Y."/>
            <person name="Narisawa K."/>
            <person name="Ohta H."/>
            <person name="Nishizawa T."/>
        </authorList>
    </citation>
    <scope>NUCLEOTIDE SEQUENCE</scope>
    <source>
        <strain evidence="3">E1425</strain>
    </source>
</reference>
<dbReference type="InterPro" id="IPR015424">
    <property type="entry name" value="PyrdxlP-dep_Trfase"/>
</dbReference>
<dbReference type="Gene3D" id="3.90.1150.10">
    <property type="entry name" value="Aspartate Aminotransferase, domain 1"/>
    <property type="match status" value="1"/>
</dbReference>
<proteinExistence type="predicted"/>
<protein>
    <submittedName>
        <fullName evidence="3">Hercynylcysteine S-oxide lyase</fullName>
    </submittedName>
</protein>
<dbReference type="OrthoDB" id="5978656at2759"/>
<accession>A0A9P3LVS2</accession>
<gene>
    <name evidence="3" type="ORF">EMPS_04694</name>
</gene>
<reference evidence="3" key="1">
    <citation type="submission" date="2021-11" db="EMBL/GenBank/DDBJ databases">
        <authorList>
            <person name="Herlambang A."/>
            <person name="Guo Y."/>
            <person name="Takashima Y."/>
            <person name="Nishizawa T."/>
        </authorList>
    </citation>
    <scope>NUCLEOTIDE SEQUENCE</scope>
    <source>
        <strain evidence="3">E1425</strain>
    </source>
</reference>
<evidence type="ECO:0000313" key="4">
    <source>
        <dbReference type="Proteomes" id="UP000827284"/>
    </source>
</evidence>
<keyword evidence="1" id="KW-0663">Pyridoxal phosphate</keyword>
<dbReference type="Gene3D" id="3.40.640.10">
    <property type="entry name" value="Type I PLP-dependent aspartate aminotransferase-like (Major domain)"/>
    <property type="match status" value="1"/>
</dbReference>
<dbReference type="GO" id="GO:0016829">
    <property type="term" value="F:lyase activity"/>
    <property type="evidence" value="ECO:0007669"/>
    <property type="project" value="UniProtKB-KW"/>
</dbReference>
<dbReference type="EMBL" id="BQFW01000006">
    <property type="protein sequence ID" value="GJJ72337.1"/>
    <property type="molecule type" value="Genomic_DNA"/>
</dbReference>
<dbReference type="Proteomes" id="UP000827284">
    <property type="component" value="Unassembled WGS sequence"/>
</dbReference>
<keyword evidence="4" id="KW-1185">Reference proteome</keyword>
<evidence type="ECO:0000313" key="3">
    <source>
        <dbReference type="EMBL" id="GJJ72337.1"/>
    </source>
</evidence>
<name>A0A9P3LVS2_9FUNG</name>
<dbReference type="InterPro" id="IPR015421">
    <property type="entry name" value="PyrdxlP-dep_Trfase_major"/>
</dbReference>
<dbReference type="AlphaFoldDB" id="A0A9P3LVS2"/>
<comment type="caution">
    <text evidence="3">The sequence shown here is derived from an EMBL/GenBank/DDBJ whole genome shotgun (WGS) entry which is preliminary data.</text>
</comment>
<dbReference type="InterPro" id="IPR015422">
    <property type="entry name" value="PyrdxlP-dep_Trfase_small"/>
</dbReference>
<dbReference type="SUPFAM" id="SSF53383">
    <property type="entry name" value="PLP-dependent transferases"/>
    <property type="match status" value="1"/>
</dbReference>
<sequence length="419" mass="47481">MTHTKDLPTPANPGPFGHAQRKNFLFPEGYTQFNHGSFGTFPKSVQDAMIEWHQRAERNPDLWMRRDLYSSLKQLRTDLGDFLNCSADELALVTNTTQGANTIIRSLDFQPGDRILQFSTGYVSVDKTVEYVCDTLDDVKIVQVPVTYPISDEDLLKKVEETVEAHRQLKDGSRIRLAIVDWISSVPSILHPVHKLVDYLQGEGILVFVDGAHSIGQVPVDLTALHPDFYITNAHKWLFSVRGSAVLYVAKRHQAKIHPTSITGDYKKGFDAEFAWSGTQDYSSLMSISDALKFRKQYGEDAIINYTHRLAVEGGAAIAKILGTNTLTPDDHQVANMVNIRLPIHDFDHPTLKENPNYIMDLMFDKFNVFTPAFKHDGKWWTRVSAQIYLELSDFVRLGNIWKEVCDDLNALVLTNSRQ</sequence>
<dbReference type="InterPro" id="IPR000192">
    <property type="entry name" value="Aminotrans_V_dom"/>
</dbReference>
<evidence type="ECO:0000256" key="1">
    <source>
        <dbReference type="ARBA" id="ARBA00022898"/>
    </source>
</evidence>
<evidence type="ECO:0000259" key="2">
    <source>
        <dbReference type="Pfam" id="PF00266"/>
    </source>
</evidence>
<keyword evidence="3" id="KW-0456">Lyase</keyword>